<evidence type="ECO:0000256" key="2">
    <source>
        <dbReference type="ARBA" id="ARBA00022679"/>
    </source>
</evidence>
<organism evidence="3 4">
    <name type="scientific">Prosthecochloris ethylica</name>
    <dbReference type="NCBI Taxonomy" id="2743976"/>
    <lineage>
        <taxon>Bacteria</taxon>
        <taxon>Pseudomonadati</taxon>
        <taxon>Chlorobiota</taxon>
        <taxon>Chlorobiia</taxon>
        <taxon>Chlorobiales</taxon>
        <taxon>Chlorobiaceae</taxon>
        <taxon>Prosthecochloris</taxon>
    </lineage>
</organism>
<dbReference type="Pfam" id="PF01075">
    <property type="entry name" value="Glyco_transf_9"/>
    <property type="match status" value="1"/>
</dbReference>
<evidence type="ECO:0000313" key="4">
    <source>
        <dbReference type="Proteomes" id="UP000619838"/>
    </source>
</evidence>
<accession>A0ABR9XRF4</accession>
<dbReference type="Proteomes" id="UP000619838">
    <property type="component" value="Unassembled WGS sequence"/>
</dbReference>
<evidence type="ECO:0000313" key="3">
    <source>
        <dbReference type="EMBL" id="MBF0636472.1"/>
    </source>
</evidence>
<dbReference type="Gene3D" id="3.40.50.2000">
    <property type="entry name" value="Glycogen Phosphorylase B"/>
    <property type="match status" value="2"/>
</dbReference>
<keyword evidence="2" id="KW-0808">Transferase</keyword>
<name>A0ABR9XRF4_9CHLB</name>
<proteinExistence type="predicted"/>
<keyword evidence="4" id="KW-1185">Reference proteome</keyword>
<comment type="caution">
    <text evidence="3">The sequence shown here is derived from an EMBL/GenBank/DDBJ whole genome shotgun (WGS) entry which is preliminary data.</text>
</comment>
<dbReference type="PANTHER" id="PTHR30160:SF1">
    <property type="entry name" value="LIPOPOLYSACCHARIDE 1,2-N-ACETYLGLUCOSAMINETRANSFERASE-RELATED"/>
    <property type="match status" value="1"/>
</dbReference>
<dbReference type="EMBL" id="JADGII010000005">
    <property type="protein sequence ID" value="MBF0636472.1"/>
    <property type="molecule type" value="Genomic_DNA"/>
</dbReference>
<evidence type="ECO:0000256" key="1">
    <source>
        <dbReference type="ARBA" id="ARBA00022676"/>
    </source>
</evidence>
<gene>
    <name evidence="3" type="ORF">INT08_04670</name>
</gene>
<dbReference type="InterPro" id="IPR051199">
    <property type="entry name" value="LPS_LOS_Heptosyltrfase"/>
</dbReference>
<dbReference type="InterPro" id="IPR002201">
    <property type="entry name" value="Glyco_trans_9"/>
</dbReference>
<dbReference type="PANTHER" id="PTHR30160">
    <property type="entry name" value="TETRAACYLDISACCHARIDE 4'-KINASE-RELATED"/>
    <property type="match status" value="1"/>
</dbReference>
<keyword evidence="1" id="KW-0328">Glycosyltransferase</keyword>
<sequence length="334" mass="37363">MGDMASILVIRFSSIGDIVLTTPVLRALKRRFPRARLDFCTGAPFRVLLENSPWIDTICTPDDLPSGSYDLVVDLQNNFRSAKLRRKLTNRHTVRYRKENWKKLLLVRTKLNLFLAPKPVTERYMEGLAPFGVTPDGRGCELVPGEHERRYAAGLADPGELRLGVCFGAKHATKRYPPHLFARVLESLPRDLPLRIFLLGGEEDREHADRLMHELHGDTLQRIQNLAGACSLLQTAAVLESCDAVLSNDTGLMHMASAYGRPLIVLFGSSVREFGFLPYRVACTLFEAGGLRCRPCSHIGRDRCPKGHFRCMNDISTNDVAAAVAASLRQREEP</sequence>
<protein>
    <submittedName>
        <fullName evidence="3">Glycosyltransferase family 9 protein</fullName>
    </submittedName>
</protein>
<dbReference type="CDD" id="cd03789">
    <property type="entry name" value="GT9_LPS_heptosyltransferase"/>
    <property type="match status" value="1"/>
</dbReference>
<dbReference type="SUPFAM" id="SSF53756">
    <property type="entry name" value="UDP-Glycosyltransferase/glycogen phosphorylase"/>
    <property type="match status" value="1"/>
</dbReference>
<reference evidence="3 4" key="1">
    <citation type="journal article" date="2020" name="Microorganisms">
        <title>Simultaneous Genome Sequencing of Prosthecochloris ethylica and Desulfuromonas acetoxidans within a Syntrophic Mixture Reveals Unique Pili and Protein Interactions.</title>
        <authorList>
            <person name="Kyndt J.A."/>
            <person name="Van Beeumen J.J."/>
            <person name="Meyer T.E."/>
        </authorList>
    </citation>
    <scope>NUCLEOTIDE SEQUENCE [LARGE SCALE GENOMIC DNA]</scope>
    <source>
        <strain evidence="3 4">N3</strain>
    </source>
</reference>